<dbReference type="Proteomes" id="UP000009168">
    <property type="component" value="Unassembled WGS sequence"/>
</dbReference>
<dbReference type="EMBL" id="GG662644">
    <property type="protein sequence ID" value="EAR99023.1"/>
    <property type="molecule type" value="Genomic_DNA"/>
</dbReference>
<dbReference type="GeneID" id="7822871"/>
<keyword evidence="3" id="KW-1185">Reference proteome</keyword>
<proteinExistence type="predicted"/>
<dbReference type="AlphaFoldDB" id="Q23RM5"/>
<dbReference type="InParanoid" id="Q23RM5"/>
<evidence type="ECO:0000313" key="3">
    <source>
        <dbReference type="Proteomes" id="UP000009168"/>
    </source>
</evidence>
<dbReference type="HOGENOM" id="CLU_277009_0_0_1"/>
<sequence>MNQIINDNTKHEKLQNQSKYNISIQKITLNGDETGKTTLFSYNNQKTANTISISSYNQGSKSSLEGKSSIANQSITPKDYSNDNIKCISNQATFSQAIANQSKQGSCFEIQQMQKKSNSYIDELDQLESDSVQERDYNNSQTDDLESSQDSFIHNVWQNADDDLILRGVDVESWRDKQGNPFNIFNLYKARSGQFKTNRQNLSNQLVCKSIQRLYNSYSKERCLQEQFQGINKSDKLNSSSNSPSKRKNVITFSEFLQINPFKDMNDYTQSGYNNIVFDRFKEYYQKYRATQMKKYNYSPERLEKQKSVSQNMISANDLEANKTIFGGKFVRSKTKKRTVDVFNSPESKPTQVFPQNQNKFQLNNTQKTKFHSSNDLDLKCEFDNEKDKKQINTTTIKNQSQLIQKQSIQYSQNNILPIQQLAAQQNQNLINKIFKEYSEQQVSNEDKLSNTQQKFPEIQNQTHVDYLDGLPLNTLKHKIETMQKLVDQQKQKLLQQKQQEYYRQNQIYEEILAPLKEERGIEQLQVTQKQISIAQRNSFNKSKSQEELQQTPLINLEIDSNNKYQKSRQFNQSKSYLNENLCVSPQRKSSGRLSNKSPINYKVQIKQFTSNTKQQAEATKVFQKEEINYNESQKSQNFESPLKKQAQEKGLSPLYDKFINSQQINKTQNLKQQQEKEQQIHQEGNQFFKQQQSSQLLDRKQNLKNQLLQTFNTQRSSQEFITDKAFQNQRQPTNLIQTQQFLLKQSLKPQIINYNFQNQQLQPNSGKQIEDVSTKNVQEGLQNASNLNQQNNQQQDFSKYYNSYIHRDSKQYQQLNSNKVLNVSIDTTPPANISTQDQSPLFFLNKNKQQMSLNKNQTQRIIQKIYNNNNLSQNIQNSLTQITQEQPKAKQNENQLSQGNLQNKESKIQTINNYYIPLQTDQSRLYKDNSNFSISTTNISNTNQTQSNRERQINEQKQLKNNISKSYFKNTIQKFNFSYDFNTPKIKTNDISQLENANQSLNSVEQLSPLKKRMIKEDMLLNKQSSNLVVNQIDNNNSNQKINQRSELRILEPNNNLAEIKEQQNDPQQFLLKQIPSIISKTNRQQSQFQIEKKQLAQDFKNTQSNNSLLIKSGFQSTSANNFLQEKRDHFQKTLQAIYNNKTFNK</sequence>
<name>Q23RM5_TETTS</name>
<accession>Q23RM5</accession>
<keyword evidence="1" id="KW-0175">Coiled coil</keyword>
<dbReference type="KEGG" id="tet:TTHERM_00384670"/>
<gene>
    <name evidence="2" type="ORF">TTHERM_00384670</name>
</gene>
<evidence type="ECO:0000256" key="1">
    <source>
        <dbReference type="SAM" id="Coils"/>
    </source>
</evidence>
<dbReference type="RefSeq" id="XP_001019268.1">
    <property type="nucleotide sequence ID" value="XM_001019268.1"/>
</dbReference>
<protein>
    <submittedName>
        <fullName evidence="2">Uncharacterized protein</fullName>
    </submittedName>
</protein>
<evidence type="ECO:0000313" key="2">
    <source>
        <dbReference type="EMBL" id="EAR99023.1"/>
    </source>
</evidence>
<organism evidence="2 3">
    <name type="scientific">Tetrahymena thermophila (strain SB210)</name>
    <dbReference type="NCBI Taxonomy" id="312017"/>
    <lineage>
        <taxon>Eukaryota</taxon>
        <taxon>Sar</taxon>
        <taxon>Alveolata</taxon>
        <taxon>Ciliophora</taxon>
        <taxon>Intramacronucleata</taxon>
        <taxon>Oligohymenophorea</taxon>
        <taxon>Hymenostomatida</taxon>
        <taxon>Tetrahymenina</taxon>
        <taxon>Tetrahymenidae</taxon>
        <taxon>Tetrahymena</taxon>
    </lineage>
</organism>
<feature type="coiled-coil region" evidence="1">
    <location>
        <begin position="473"/>
        <end position="500"/>
    </location>
</feature>
<reference evidence="3" key="1">
    <citation type="journal article" date="2006" name="PLoS Biol.">
        <title>Macronuclear genome sequence of the ciliate Tetrahymena thermophila, a model eukaryote.</title>
        <authorList>
            <person name="Eisen J.A."/>
            <person name="Coyne R.S."/>
            <person name="Wu M."/>
            <person name="Wu D."/>
            <person name="Thiagarajan M."/>
            <person name="Wortman J.R."/>
            <person name="Badger J.H."/>
            <person name="Ren Q."/>
            <person name="Amedeo P."/>
            <person name="Jones K.M."/>
            <person name="Tallon L.J."/>
            <person name="Delcher A.L."/>
            <person name="Salzberg S.L."/>
            <person name="Silva J.C."/>
            <person name="Haas B.J."/>
            <person name="Majoros W.H."/>
            <person name="Farzad M."/>
            <person name="Carlton J.M."/>
            <person name="Smith R.K. Jr."/>
            <person name="Garg J."/>
            <person name="Pearlman R.E."/>
            <person name="Karrer K.M."/>
            <person name="Sun L."/>
            <person name="Manning G."/>
            <person name="Elde N.C."/>
            <person name="Turkewitz A.P."/>
            <person name="Asai D.J."/>
            <person name="Wilkes D.E."/>
            <person name="Wang Y."/>
            <person name="Cai H."/>
            <person name="Collins K."/>
            <person name="Stewart B.A."/>
            <person name="Lee S.R."/>
            <person name="Wilamowska K."/>
            <person name="Weinberg Z."/>
            <person name="Ruzzo W.L."/>
            <person name="Wloga D."/>
            <person name="Gaertig J."/>
            <person name="Frankel J."/>
            <person name="Tsao C.-C."/>
            <person name="Gorovsky M.A."/>
            <person name="Keeling P.J."/>
            <person name="Waller R.F."/>
            <person name="Patron N.J."/>
            <person name="Cherry J.M."/>
            <person name="Stover N.A."/>
            <person name="Krieger C.J."/>
            <person name="del Toro C."/>
            <person name="Ryder H.F."/>
            <person name="Williamson S.C."/>
            <person name="Barbeau R.A."/>
            <person name="Hamilton E.P."/>
            <person name="Orias E."/>
        </authorList>
    </citation>
    <scope>NUCLEOTIDE SEQUENCE [LARGE SCALE GENOMIC DNA]</scope>
    <source>
        <strain evidence="3">SB210</strain>
    </source>
</reference>